<keyword evidence="2" id="KW-1185">Reference proteome</keyword>
<accession>A0A8H7UNI5</accession>
<dbReference type="OrthoDB" id="3267843at2759"/>
<name>A0A8H7UNI5_9FUNG</name>
<evidence type="ECO:0000313" key="2">
    <source>
        <dbReference type="Proteomes" id="UP000603453"/>
    </source>
</evidence>
<evidence type="ECO:0000313" key="1">
    <source>
        <dbReference type="EMBL" id="KAG2192621.1"/>
    </source>
</evidence>
<dbReference type="Proteomes" id="UP000603453">
    <property type="component" value="Unassembled WGS sequence"/>
</dbReference>
<organism evidence="1 2">
    <name type="scientific">Mucor saturninus</name>
    <dbReference type="NCBI Taxonomy" id="64648"/>
    <lineage>
        <taxon>Eukaryota</taxon>
        <taxon>Fungi</taxon>
        <taxon>Fungi incertae sedis</taxon>
        <taxon>Mucoromycota</taxon>
        <taxon>Mucoromycotina</taxon>
        <taxon>Mucoromycetes</taxon>
        <taxon>Mucorales</taxon>
        <taxon>Mucorineae</taxon>
        <taxon>Mucoraceae</taxon>
        <taxon>Mucor</taxon>
    </lineage>
</organism>
<dbReference type="EMBL" id="JAEPRD010000280">
    <property type="protein sequence ID" value="KAG2192621.1"/>
    <property type="molecule type" value="Genomic_DNA"/>
</dbReference>
<reference evidence="1" key="1">
    <citation type="submission" date="2020-12" db="EMBL/GenBank/DDBJ databases">
        <title>Metabolic potential, ecology and presence of endohyphal bacteria is reflected in genomic diversity of Mucoromycotina.</title>
        <authorList>
            <person name="Muszewska A."/>
            <person name="Okrasinska A."/>
            <person name="Steczkiewicz K."/>
            <person name="Drgas O."/>
            <person name="Orlowska M."/>
            <person name="Perlinska-Lenart U."/>
            <person name="Aleksandrzak-Piekarczyk T."/>
            <person name="Szatraj K."/>
            <person name="Zielenkiewicz U."/>
            <person name="Pilsyk S."/>
            <person name="Malc E."/>
            <person name="Mieczkowski P."/>
            <person name="Kruszewska J.S."/>
            <person name="Biernat P."/>
            <person name="Pawlowska J."/>
        </authorList>
    </citation>
    <scope>NUCLEOTIDE SEQUENCE</scope>
    <source>
        <strain evidence="1">WA0000017839</strain>
    </source>
</reference>
<proteinExistence type="predicted"/>
<protein>
    <submittedName>
        <fullName evidence="1">Uncharacterized protein</fullName>
    </submittedName>
</protein>
<gene>
    <name evidence="1" type="ORF">INT47_003854</name>
</gene>
<dbReference type="AlphaFoldDB" id="A0A8H7UNI5"/>
<sequence length="184" mass="21198">MDMLTLSQKHGMYRDFYQHVRDALFVYDLVDKKNVEDYLKTINTDFNTCMRSHSDFIFKQVKRKTPPPNQLLLAVKLLFDHYGPLPCAKTGSPLFDQECKRIAKNILKSIELGHVSNIEYGPPFYRELGKDKNGLMKYGCSRGASSVEGYHQAIIRKVSSINADLRLTDLVLADYRLYLNIDVL</sequence>
<comment type="caution">
    <text evidence="1">The sequence shown here is derived from an EMBL/GenBank/DDBJ whole genome shotgun (WGS) entry which is preliminary data.</text>
</comment>